<sequence length="208" mass="23159">MKGTFIDDLPLSQIEIPEGKAPRNLVRSIQEQGLIEPPVVQQCDYGETRYRILAGIRRLQAVQEIRPEGSVVAIVRVQPYNGADITLAENIVRSRNFVSELHAFRDLRRLSMTEEDIQKQLGLYKKDVKKLAQLAQLSLAAEQALAQGKLSPSAALILAKMPAAVQDEFLASCPPETSKYTLTSVKAWRMQHLLPSAQLSFLADIPLQ</sequence>
<dbReference type="InterPro" id="IPR036086">
    <property type="entry name" value="ParB/Sulfiredoxin_sf"/>
</dbReference>
<dbReference type="Gene3D" id="1.10.10.2830">
    <property type="match status" value="1"/>
</dbReference>
<dbReference type="EMBL" id="LZYE01000144">
    <property type="protein sequence ID" value="OFC36603.1"/>
    <property type="molecule type" value="Genomic_DNA"/>
</dbReference>
<proteinExistence type="predicted"/>
<dbReference type="InterPro" id="IPR003115">
    <property type="entry name" value="ParB_N"/>
</dbReference>
<organism evidence="2 3">
    <name type="scientific">Acidithiobacillus caldus</name>
    <dbReference type="NCBI Taxonomy" id="33059"/>
    <lineage>
        <taxon>Bacteria</taxon>
        <taxon>Pseudomonadati</taxon>
        <taxon>Pseudomonadota</taxon>
        <taxon>Acidithiobacillia</taxon>
        <taxon>Acidithiobacillales</taxon>
        <taxon>Acidithiobacillaceae</taxon>
        <taxon>Acidithiobacillus</taxon>
    </lineage>
</organism>
<dbReference type="SMART" id="SM00470">
    <property type="entry name" value="ParB"/>
    <property type="match status" value="1"/>
</dbReference>
<protein>
    <recommendedName>
        <fullName evidence="1">ParB-like N-terminal domain-containing protein</fullName>
    </recommendedName>
</protein>
<reference evidence="2 3" key="1">
    <citation type="submission" date="2016-06" db="EMBL/GenBank/DDBJ databases">
        <title>Gene turnover analysis identifies the evolutionary adaptation of the extremophile Acidithiobacillus caldus.</title>
        <authorList>
            <person name="Zhang X."/>
        </authorList>
    </citation>
    <scope>NUCLEOTIDE SEQUENCE [LARGE SCALE GENOMIC DNA]</scope>
    <source>
        <strain evidence="2 3">DX</strain>
    </source>
</reference>
<gene>
    <name evidence="2" type="ORF">BAE27_05920</name>
</gene>
<dbReference type="GO" id="GO:0007059">
    <property type="term" value="P:chromosome segregation"/>
    <property type="evidence" value="ECO:0007669"/>
    <property type="project" value="TreeGrafter"/>
</dbReference>
<evidence type="ECO:0000313" key="2">
    <source>
        <dbReference type="EMBL" id="OFC36603.1"/>
    </source>
</evidence>
<dbReference type="InterPro" id="IPR050336">
    <property type="entry name" value="Chromosome_partition/occlusion"/>
</dbReference>
<dbReference type="Gene3D" id="3.90.1530.30">
    <property type="match status" value="1"/>
</dbReference>
<dbReference type="GO" id="GO:0005694">
    <property type="term" value="C:chromosome"/>
    <property type="evidence" value="ECO:0007669"/>
    <property type="project" value="TreeGrafter"/>
</dbReference>
<feature type="domain" description="ParB-like N-terminal" evidence="1">
    <location>
        <begin position="7"/>
        <end position="91"/>
    </location>
</feature>
<dbReference type="AlphaFoldDB" id="A0A1E7YNS7"/>
<dbReference type="Proteomes" id="UP000175616">
    <property type="component" value="Unassembled WGS sequence"/>
</dbReference>
<evidence type="ECO:0000313" key="3">
    <source>
        <dbReference type="Proteomes" id="UP000175616"/>
    </source>
</evidence>
<comment type="caution">
    <text evidence="2">The sequence shown here is derived from an EMBL/GenBank/DDBJ whole genome shotgun (WGS) entry which is preliminary data.</text>
</comment>
<evidence type="ECO:0000259" key="1">
    <source>
        <dbReference type="SMART" id="SM00470"/>
    </source>
</evidence>
<name>A0A1E7YNS7_9PROT</name>
<dbReference type="Pfam" id="PF02195">
    <property type="entry name" value="ParB_N"/>
    <property type="match status" value="1"/>
</dbReference>
<accession>A0A1E7YNS7</accession>
<dbReference type="SUPFAM" id="SSF109709">
    <property type="entry name" value="KorB DNA-binding domain-like"/>
    <property type="match status" value="1"/>
</dbReference>
<dbReference type="PANTHER" id="PTHR33375">
    <property type="entry name" value="CHROMOSOME-PARTITIONING PROTEIN PARB-RELATED"/>
    <property type="match status" value="1"/>
</dbReference>
<dbReference type="SUPFAM" id="SSF110849">
    <property type="entry name" value="ParB/Sulfiredoxin"/>
    <property type="match status" value="1"/>
</dbReference>
<dbReference type="PANTHER" id="PTHR33375:SF7">
    <property type="entry name" value="CHROMOSOME 2-PARTITIONING PROTEIN PARB-RELATED"/>
    <property type="match status" value="1"/>
</dbReference>